<dbReference type="PROSITE" id="PS00518">
    <property type="entry name" value="ZF_RING_1"/>
    <property type="match status" value="1"/>
</dbReference>
<dbReference type="PANTHER" id="PTHR46629">
    <property type="entry name" value="OS01G0917900 PROTEIN"/>
    <property type="match status" value="1"/>
</dbReference>
<evidence type="ECO:0000313" key="7">
    <source>
        <dbReference type="Proteomes" id="UP001552299"/>
    </source>
</evidence>
<keyword evidence="3" id="KW-0862">Zinc</keyword>
<dbReference type="Pfam" id="PF13920">
    <property type="entry name" value="zf-C3HC4_3"/>
    <property type="match status" value="1"/>
</dbReference>
<keyword evidence="2 4" id="KW-0863">Zinc-finger</keyword>
<dbReference type="InterPro" id="IPR001841">
    <property type="entry name" value="Znf_RING"/>
</dbReference>
<feature type="domain" description="RING-type" evidence="5">
    <location>
        <begin position="114"/>
        <end position="152"/>
    </location>
</feature>
<dbReference type="GO" id="GO:0008270">
    <property type="term" value="F:zinc ion binding"/>
    <property type="evidence" value="ECO:0007669"/>
    <property type="project" value="UniProtKB-KW"/>
</dbReference>
<keyword evidence="1" id="KW-0479">Metal-binding</keyword>
<dbReference type="EMBL" id="JANQDX010000019">
    <property type="protein sequence ID" value="KAL0904602.1"/>
    <property type="molecule type" value="Genomic_DNA"/>
</dbReference>
<evidence type="ECO:0000259" key="5">
    <source>
        <dbReference type="PROSITE" id="PS50089"/>
    </source>
</evidence>
<dbReference type="SUPFAM" id="SSF57850">
    <property type="entry name" value="RING/U-box"/>
    <property type="match status" value="1"/>
</dbReference>
<evidence type="ECO:0000256" key="3">
    <source>
        <dbReference type="ARBA" id="ARBA00022833"/>
    </source>
</evidence>
<protein>
    <recommendedName>
        <fullName evidence="5">RING-type domain-containing protein</fullName>
    </recommendedName>
</protein>
<proteinExistence type="predicted"/>
<evidence type="ECO:0000256" key="2">
    <source>
        <dbReference type="ARBA" id="ARBA00022771"/>
    </source>
</evidence>
<accession>A0ABD0TYA2</accession>
<organism evidence="6 7">
    <name type="scientific">Dendrobium thyrsiflorum</name>
    <name type="common">Pinecone-like raceme dendrobium</name>
    <name type="synonym">Orchid</name>
    <dbReference type="NCBI Taxonomy" id="117978"/>
    <lineage>
        <taxon>Eukaryota</taxon>
        <taxon>Viridiplantae</taxon>
        <taxon>Streptophyta</taxon>
        <taxon>Embryophyta</taxon>
        <taxon>Tracheophyta</taxon>
        <taxon>Spermatophyta</taxon>
        <taxon>Magnoliopsida</taxon>
        <taxon>Liliopsida</taxon>
        <taxon>Asparagales</taxon>
        <taxon>Orchidaceae</taxon>
        <taxon>Epidendroideae</taxon>
        <taxon>Malaxideae</taxon>
        <taxon>Dendrobiinae</taxon>
        <taxon>Dendrobium</taxon>
    </lineage>
</organism>
<dbReference type="InterPro" id="IPR013083">
    <property type="entry name" value="Znf_RING/FYVE/PHD"/>
</dbReference>
<dbReference type="AlphaFoldDB" id="A0ABD0TYA2"/>
<dbReference type="Gene3D" id="3.30.40.10">
    <property type="entry name" value="Zinc/RING finger domain, C3HC4 (zinc finger)"/>
    <property type="match status" value="1"/>
</dbReference>
<evidence type="ECO:0000256" key="1">
    <source>
        <dbReference type="ARBA" id="ARBA00022723"/>
    </source>
</evidence>
<sequence length="162" mass="18023">MSGIWKTLREKLRFTKSSSTGCCGALWGSKRFSLQTDPASGGNGDEVIEEIAATESTGEMNLAAALAEERQMRAAEALSLAPAVEMERNSLMNWLEEEEEEEVKREAVGIDESCCVCMEKKKGAAFIPCGHAFCRGCARDLWIERRSCPLCNRRILEILHIY</sequence>
<name>A0ABD0TYA2_DENTH</name>
<evidence type="ECO:0000256" key="4">
    <source>
        <dbReference type="PROSITE-ProRule" id="PRU00175"/>
    </source>
</evidence>
<dbReference type="PROSITE" id="PS50089">
    <property type="entry name" value="ZF_RING_2"/>
    <property type="match status" value="1"/>
</dbReference>
<evidence type="ECO:0000313" key="6">
    <source>
        <dbReference type="EMBL" id="KAL0904602.1"/>
    </source>
</evidence>
<dbReference type="SMART" id="SM00184">
    <property type="entry name" value="RING"/>
    <property type="match status" value="1"/>
</dbReference>
<comment type="caution">
    <text evidence="6">The sequence shown here is derived from an EMBL/GenBank/DDBJ whole genome shotgun (WGS) entry which is preliminary data.</text>
</comment>
<gene>
    <name evidence="6" type="ORF">M5K25_026730</name>
</gene>
<dbReference type="Proteomes" id="UP001552299">
    <property type="component" value="Unassembled WGS sequence"/>
</dbReference>
<dbReference type="InterPro" id="IPR017907">
    <property type="entry name" value="Znf_RING_CS"/>
</dbReference>
<reference evidence="6 7" key="1">
    <citation type="journal article" date="2024" name="Plant Biotechnol. J.">
        <title>Dendrobium thyrsiflorum genome and its molecular insights into genes involved in important horticultural traits.</title>
        <authorList>
            <person name="Chen B."/>
            <person name="Wang J.Y."/>
            <person name="Zheng P.J."/>
            <person name="Li K.L."/>
            <person name="Liang Y.M."/>
            <person name="Chen X.F."/>
            <person name="Zhang C."/>
            <person name="Zhao X."/>
            <person name="He X."/>
            <person name="Zhang G.Q."/>
            <person name="Liu Z.J."/>
            <person name="Xu Q."/>
        </authorList>
    </citation>
    <scope>NUCLEOTIDE SEQUENCE [LARGE SCALE GENOMIC DNA]</scope>
    <source>
        <strain evidence="6">GZMU011</strain>
    </source>
</reference>
<keyword evidence="7" id="KW-1185">Reference proteome</keyword>